<evidence type="ECO:0000259" key="6">
    <source>
        <dbReference type="Pfam" id="PF01625"/>
    </source>
</evidence>
<dbReference type="PANTHER" id="PTHR42799">
    <property type="entry name" value="MITOCHONDRIAL PEPTIDE METHIONINE SULFOXIDE REDUCTASE"/>
    <property type="match status" value="1"/>
</dbReference>
<dbReference type="Gramene" id="KGN63512">
    <property type="protein sequence ID" value="KGN63512"/>
    <property type="gene ID" value="Csa_1G002810"/>
</dbReference>
<protein>
    <recommendedName>
        <fullName evidence="2">peptide-methionine (S)-S-oxide reductase</fullName>
        <ecNumber evidence="2">1.8.4.11</ecNumber>
    </recommendedName>
    <alternativeName>
        <fullName evidence="5">Peptide-methionine (S)-S-oxide reductase</fullName>
    </alternativeName>
    <alternativeName>
        <fullName evidence="4">Protein-methionine-S-oxide reductase</fullName>
    </alternativeName>
</protein>
<dbReference type="Pfam" id="PF01625">
    <property type="entry name" value="PMSR"/>
    <property type="match status" value="1"/>
</dbReference>
<evidence type="ECO:0000256" key="3">
    <source>
        <dbReference type="ARBA" id="ARBA00023002"/>
    </source>
</evidence>
<dbReference type="EMBL" id="CM002922">
    <property type="protein sequence ID" value="KGN63512.1"/>
    <property type="molecule type" value="Genomic_DNA"/>
</dbReference>
<accession>A0A0A0LRY2</accession>
<organism evidence="7 8">
    <name type="scientific">Cucumis sativus</name>
    <name type="common">Cucumber</name>
    <dbReference type="NCBI Taxonomy" id="3659"/>
    <lineage>
        <taxon>Eukaryota</taxon>
        <taxon>Viridiplantae</taxon>
        <taxon>Streptophyta</taxon>
        <taxon>Embryophyta</taxon>
        <taxon>Tracheophyta</taxon>
        <taxon>Spermatophyta</taxon>
        <taxon>Magnoliopsida</taxon>
        <taxon>eudicotyledons</taxon>
        <taxon>Gunneridae</taxon>
        <taxon>Pentapetalae</taxon>
        <taxon>rosids</taxon>
        <taxon>fabids</taxon>
        <taxon>Cucurbitales</taxon>
        <taxon>Cucurbitaceae</taxon>
        <taxon>Benincaseae</taxon>
        <taxon>Cucumis</taxon>
    </lineage>
</organism>
<dbReference type="Gene3D" id="3.30.1060.10">
    <property type="entry name" value="Peptide methionine sulphoxide reductase MsrA"/>
    <property type="match status" value="1"/>
</dbReference>
<keyword evidence="3" id="KW-0560">Oxidoreductase</keyword>
<reference evidence="7 8" key="2">
    <citation type="journal article" date="2009" name="PLoS ONE">
        <title>An integrated genetic and cytogenetic map of the cucumber genome.</title>
        <authorList>
            <person name="Ren Y."/>
            <person name="Zhang Z."/>
            <person name="Liu J."/>
            <person name="Staub J.E."/>
            <person name="Han Y."/>
            <person name="Cheng Z."/>
            <person name="Li X."/>
            <person name="Lu J."/>
            <person name="Miao H."/>
            <person name="Kang H."/>
            <person name="Xie B."/>
            <person name="Gu X."/>
            <person name="Wang X."/>
            <person name="Du Y."/>
            <person name="Jin W."/>
            <person name="Huang S."/>
        </authorList>
    </citation>
    <scope>NUCLEOTIDE SEQUENCE [LARGE SCALE GENOMIC DNA]</scope>
    <source>
        <strain evidence="8">cv. 9930</strain>
    </source>
</reference>
<dbReference type="InterPro" id="IPR036509">
    <property type="entry name" value="Met_Sox_Rdtase_MsrA_sf"/>
</dbReference>
<dbReference type="GO" id="GO:0008113">
    <property type="term" value="F:peptide-methionine (S)-S-oxide reductase activity"/>
    <property type="evidence" value="ECO:0000318"/>
    <property type="project" value="GO_Central"/>
</dbReference>
<dbReference type="NCBIfam" id="TIGR00401">
    <property type="entry name" value="msrA"/>
    <property type="match status" value="1"/>
</dbReference>
<dbReference type="HAMAP" id="MF_01401">
    <property type="entry name" value="MsrA"/>
    <property type="match status" value="1"/>
</dbReference>
<reference evidence="7 8" key="4">
    <citation type="journal article" date="2011" name="BMC Genomics">
        <title>RNA-Seq improves annotation of protein-coding genes in the cucumber genome.</title>
        <authorList>
            <person name="Li Z."/>
            <person name="Zhang Z."/>
            <person name="Yan P."/>
            <person name="Huang S."/>
            <person name="Fei Z."/>
            <person name="Lin K."/>
        </authorList>
    </citation>
    <scope>NUCLEOTIDE SEQUENCE [LARGE SCALE GENOMIC DNA]</scope>
    <source>
        <strain evidence="8">cv. 9930</strain>
    </source>
</reference>
<evidence type="ECO:0000256" key="2">
    <source>
        <dbReference type="ARBA" id="ARBA00012502"/>
    </source>
</evidence>
<dbReference type="STRING" id="3659.A0A0A0LRY2"/>
<feature type="domain" description="Peptide methionine sulphoxide reductase MsrA" evidence="6">
    <location>
        <begin position="30"/>
        <end position="173"/>
    </location>
</feature>
<dbReference type="OMA" id="LFWESHD"/>
<evidence type="ECO:0000313" key="7">
    <source>
        <dbReference type="EMBL" id="KGN63512.1"/>
    </source>
</evidence>
<dbReference type="OrthoDB" id="77405at2759"/>
<dbReference type="eggNOG" id="KOG1635">
    <property type="taxonomic scope" value="Eukaryota"/>
</dbReference>
<dbReference type="EC" id="1.8.4.11" evidence="2"/>
<reference evidence="7 8" key="1">
    <citation type="journal article" date="2009" name="Nat. Genet.">
        <title>The genome of the cucumber, Cucumis sativus L.</title>
        <authorList>
            <person name="Huang S."/>
            <person name="Li R."/>
            <person name="Zhang Z."/>
            <person name="Li L."/>
            <person name="Gu X."/>
            <person name="Fan W."/>
            <person name="Lucas W.J."/>
            <person name="Wang X."/>
            <person name="Xie B."/>
            <person name="Ni P."/>
            <person name="Ren Y."/>
            <person name="Zhu H."/>
            <person name="Li J."/>
            <person name="Lin K."/>
            <person name="Jin W."/>
            <person name="Fei Z."/>
            <person name="Li G."/>
            <person name="Staub J."/>
            <person name="Kilian A."/>
            <person name="van der Vossen E.A."/>
            <person name="Wu Y."/>
            <person name="Guo J."/>
            <person name="He J."/>
            <person name="Jia Z."/>
            <person name="Ren Y."/>
            <person name="Tian G."/>
            <person name="Lu Y."/>
            <person name="Ruan J."/>
            <person name="Qian W."/>
            <person name="Wang M."/>
            <person name="Huang Q."/>
            <person name="Li B."/>
            <person name="Xuan Z."/>
            <person name="Cao J."/>
            <person name="Asan"/>
            <person name="Wu Z."/>
            <person name="Zhang J."/>
            <person name="Cai Q."/>
            <person name="Bai Y."/>
            <person name="Zhao B."/>
            <person name="Han Y."/>
            <person name="Li Y."/>
            <person name="Li X."/>
            <person name="Wang S."/>
            <person name="Shi Q."/>
            <person name="Liu S."/>
            <person name="Cho W.K."/>
            <person name="Kim J.Y."/>
            <person name="Xu Y."/>
            <person name="Heller-Uszynska K."/>
            <person name="Miao H."/>
            <person name="Cheng Z."/>
            <person name="Zhang S."/>
            <person name="Wu J."/>
            <person name="Yang Y."/>
            <person name="Kang H."/>
            <person name="Li M."/>
            <person name="Liang H."/>
            <person name="Ren X."/>
            <person name="Shi Z."/>
            <person name="Wen M."/>
            <person name="Jian M."/>
            <person name="Yang H."/>
            <person name="Zhang G."/>
            <person name="Yang Z."/>
            <person name="Chen R."/>
            <person name="Liu S."/>
            <person name="Li J."/>
            <person name="Ma L."/>
            <person name="Liu H."/>
            <person name="Zhou Y."/>
            <person name="Zhao J."/>
            <person name="Fang X."/>
            <person name="Li G."/>
            <person name="Fang L."/>
            <person name="Li Y."/>
            <person name="Liu D."/>
            <person name="Zheng H."/>
            <person name="Zhang Y."/>
            <person name="Qin N."/>
            <person name="Li Z."/>
            <person name="Yang G."/>
            <person name="Yang S."/>
            <person name="Bolund L."/>
            <person name="Kristiansen K."/>
            <person name="Zheng H."/>
            <person name="Li S."/>
            <person name="Zhang X."/>
            <person name="Yang H."/>
            <person name="Wang J."/>
            <person name="Sun R."/>
            <person name="Zhang B."/>
            <person name="Jiang S."/>
            <person name="Wang J."/>
            <person name="Du Y."/>
            <person name="Li S."/>
        </authorList>
    </citation>
    <scope>NUCLEOTIDE SEQUENCE [LARGE SCALE GENOMIC DNA]</scope>
    <source>
        <strain evidence="8">cv. 9930</strain>
    </source>
</reference>
<evidence type="ECO:0000256" key="1">
    <source>
        <dbReference type="ARBA" id="ARBA00005591"/>
    </source>
</evidence>
<evidence type="ECO:0000313" key="8">
    <source>
        <dbReference type="Proteomes" id="UP000029981"/>
    </source>
</evidence>
<evidence type="ECO:0000256" key="5">
    <source>
        <dbReference type="ARBA" id="ARBA00030643"/>
    </source>
</evidence>
<evidence type="ECO:0000256" key="4">
    <source>
        <dbReference type="ARBA" id="ARBA00030273"/>
    </source>
</evidence>
<keyword evidence="8" id="KW-1185">Reference proteome</keyword>
<proteinExistence type="inferred from homology"/>
<dbReference type="GO" id="GO:0005737">
    <property type="term" value="C:cytoplasm"/>
    <property type="evidence" value="ECO:0000318"/>
    <property type="project" value="GO_Central"/>
</dbReference>
<sequence length="194" mass="21621">MASGIESGGHNPALDYDTDVPENPAYEFAEFGAGCFWGAELAFQRVVGVVKTEVGYSQGHTPDPTYKQVCSGITNHVEVVRVAFDPKVCPYTNLLSLFWSRIDPTSLNRQGNDKGAQYRSGIYYFNETQARLAHESKEAKKLELKDKEVVTEILPAKRFYRAEEYHQQYLEKGGGKGHKQSAGKGCTDPIRCYG</sequence>
<dbReference type="Proteomes" id="UP000029981">
    <property type="component" value="Chromosome 1"/>
</dbReference>
<dbReference type="FunFam" id="3.30.1060.10:FF:000002">
    <property type="entry name" value="Peptide methionine sulfoxide reductase"/>
    <property type="match status" value="1"/>
</dbReference>
<dbReference type="GO" id="GO:0034599">
    <property type="term" value="P:cellular response to oxidative stress"/>
    <property type="evidence" value="ECO:0000318"/>
    <property type="project" value="GO_Central"/>
</dbReference>
<dbReference type="AlphaFoldDB" id="A0A0A0LRY2"/>
<dbReference type="KEGG" id="csv:101219789"/>
<reference evidence="7 8" key="3">
    <citation type="journal article" date="2010" name="BMC Genomics">
        <title>Transcriptome sequencing and comparative analysis of cucumber flowers with different sex types.</title>
        <authorList>
            <person name="Guo S."/>
            <person name="Zheng Y."/>
            <person name="Joung J.G."/>
            <person name="Liu S."/>
            <person name="Zhang Z."/>
            <person name="Crasta O.R."/>
            <person name="Sobral B.W."/>
            <person name="Xu Y."/>
            <person name="Huang S."/>
            <person name="Fei Z."/>
        </authorList>
    </citation>
    <scope>NUCLEOTIDE SEQUENCE [LARGE SCALE GENOMIC DNA]</scope>
    <source>
        <strain evidence="8">cv. 9930</strain>
    </source>
</reference>
<dbReference type="PANTHER" id="PTHR42799:SF18">
    <property type="entry name" value="PEPTIDE-METHIONINE (S)-S-OXIDE REDUCTASE"/>
    <property type="match status" value="1"/>
</dbReference>
<dbReference type="InterPro" id="IPR050162">
    <property type="entry name" value="MsrA_MetSO_reductase"/>
</dbReference>
<comment type="similarity">
    <text evidence="1">Belongs to the MsrA Met sulfoxide reductase family.</text>
</comment>
<dbReference type="SUPFAM" id="SSF55068">
    <property type="entry name" value="Peptide methionine sulfoxide reductase"/>
    <property type="match status" value="1"/>
</dbReference>
<dbReference type="InterPro" id="IPR002569">
    <property type="entry name" value="Met_Sox_Rdtase_MsrA_dom"/>
</dbReference>
<gene>
    <name evidence="7" type="ORF">Csa_1G002810</name>
</gene>
<name>A0A0A0LRY2_CUCSA</name>